<name>A0A9J5ZR33_SOLCO</name>
<reference evidence="1 2" key="1">
    <citation type="submission" date="2020-09" db="EMBL/GenBank/DDBJ databases">
        <title>De no assembly of potato wild relative species, Solanum commersonii.</title>
        <authorList>
            <person name="Cho K."/>
        </authorList>
    </citation>
    <scope>NUCLEOTIDE SEQUENCE [LARGE SCALE GENOMIC DNA]</scope>
    <source>
        <strain evidence="1">LZ3.2</strain>
        <tissue evidence="1">Leaf</tissue>
    </source>
</reference>
<dbReference type="Proteomes" id="UP000824120">
    <property type="component" value="Chromosome 3"/>
</dbReference>
<sequence>MQNTWHTPTTSFFQNTNFHGASRTISDFVSGVTNPGLIPSKSLQNNGRSPLQTQNLWPPTTTSFSQSTHFYGTSRTLSDIVSGVTNTSLTPSKSIPNNAFAW</sequence>
<comment type="caution">
    <text evidence="1">The sequence shown here is derived from an EMBL/GenBank/DDBJ whole genome shotgun (WGS) entry which is preliminary data.</text>
</comment>
<keyword evidence="2" id="KW-1185">Reference proteome</keyword>
<dbReference type="EMBL" id="JACXVP010000003">
    <property type="protein sequence ID" value="KAG5614654.1"/>
    <property type="molecule type" value="Genomic_DNA"/>
</dbReference>
<gene>
    <name evidence="1" type="ORF">H5410_014478</name>
</gene>
<evidence type="ECO:0000313" key="2">
    <source>
        <dbReference type="Proteomes" id="UP000824120"/>
    </source>
</evidence>
<proteinExistence type="predicted"/>
<dbReference type="AlphaFoldDB" id="A0A9J5ZR33"/>
<organism evidence="1 2">
    <name type="scientific">Solanum commersonii</name>
    <name type="common">Commerson's wild potato</name>
    <name type="synonym">Commerson's nightshade</name>
    <dbReference type="NCBI Taxonomy" id="4109"/>
    <lineage>
        <taxon>Eukaryota</taxon>
        <taxon>Viridiplantae</taxon>
        <taxon>Streptophyta</taxon>
        <taxon>Embryophyta</taxon>
        <taxon>Tracheophyta</taxon>
        <taxon>Spermatophyta</taxon>
        <taxon>Magnoliopsida</taxon>
        <taxon>eudicotyledons</taxon>
        <taxon>Gunneridae</taxon>
        <taxon>Pentapetalae</taxon>
        <taxon>asterids</taxon>
        <taxon>lamiids</taxon>
        <taxon>Solanales</taxon>
        <taxon>Solanaceae</taxon>
        <taxon>Solanoideae</taxon>
        <taxon>Solaneae</taxon>
        <taxon>Solanum</taxon>
    </lineage>
</organism>
<accession>A0A9J5ZR33</accession>
<evidence type="ECO:0000313" key="1">
    <source>
        <dbReference type="EMBL" id="KAG5614654.1"/>
    </source>
</evidence>
<protein>
    <submittedName>
        <fullName evidence="1">Uncharacterized protein</fullName>
    </submittedName>
</protein>